<evidence type="ECO:0000256" key="4">
    <source>
        <dbReference type="ARBA" id="ARBA00023136"/>
    </source>
</evidence>
<evidence type="ECO:0000259" key="6">
    <source>
        <dbReference type="Pfam" id="PF07782"/>
    </source>
</evidence>
<feature type="transmembrane region" description="Helical" evidence="5">
    <location>
        <begin position="365"/>
        <end position="387"/>
    </location>
</feature>
<dbReference type="InterPro" id="IPR012858">
    <property type="entry name" value="DC_STAMP-like"/>
</dbReference>
<dbReference type="RefSeq" id="XP_027200841.1">
    <property type="nucleotide sequence ID" value="XM_027345040.1"/>
</dbReference>
<feature type="transmembrane region" description="Helical" evidence="5">
    <location>
        <begin position="158"/>
        <end position="181"/>
    </location>
</feature>
<dbReference type="AlphaFoldDB" id="A0A6P6Y752"/>
<evidence type="ECO:0000256" key="1">
    <source>
        <dbReference type="ARBA" id="ARBA00004141"/>
    </source>
</evidence>
<evidence type="ECO:0000256" key="5">
    <source>
        <dbReference type="SAM" id="Phobius"/>
    </source>
</evidence>
<feature type="transmembrane region" description="Helical" evidence="5">
    <location>
        <begin position="451"/>
        <end position="474"/>
    </location>
</feature>
<dbReference type="OMA" id="ISICEYY"/>
<dbReference type="InterPro" id="IPR051856">
    <property type="entry name" value="CSR-E3_Ligase_Protein"/>
</dbReference>
<accession>A0A6P6Y752</accession>
<organism evidence="7 8">
    <name type="scientific">Dermatophagoides pteronyssinus</name>
    <name type="common">European house dust mite</name>
    <dbReference type="NCBI Taxonomy" id="6956"/>
    <lineage>
        <taxon>Eukaryota</taxon>
        <taxon>Metazoa</taxon>
        <taxon>Ecdysozoa</taxon>
        <taxon>Arthropoda</taxon>
        <taxon>Chelicerata</taxon>
        <taxon>Arachnida</taxon>
        <taxon>Acari</taxon>
        <taxon>Acariformes</taxon>
        <taxon>Sarcoptiformes</taxon>
        <taxon>Astigmata</taxon>
        <taxon>Psoroptidia</taxon>
        <taxon>Analgoidea</taxon>
        <taxon>Pyroglyphidae</taxon>
        <taxon>Dermatophagoidinae</taxon>
        <taxon>Dermatophagoides</taxon>
    </lineage>
</organism>
<reference evidence="8" key="1">
    <citation type="submission" date="2025-08" db="UniProtKB">
        <authorList>
            <consortium name="RefSeq"/>
        </authorList>
    </citation>
    <scope>IDENTIFICATION</scope>
    <source>
        <strain evidence="8">Airmid</strain>
    </source>
</reference>
<dbReference type="InParanoid" id="A0A6P6Y752"/>
<feature type="domain" description="Dendritic cell-specific transmembrane protein-like" evidence="6">
    <location>
        <begin position="395"/>
        <end position="588"/>
    </location>
</feature>
<keyword evidence="7" id="KW-1185">Reference proteome</keyword>
<protein>
    <submittedName>
        <fullName evidence="8">DC-STAMP domain-containing protein 2-like</fullName>
    </submittedName>
</protein>
<evidence type="ECO:0000313" key="8">
    <source>
        <dbReference type="RefSeq" id="XP_027200841.1"/>
    </source>
</evidence>
<keyword evidence="2 5" id="KW-0812">Transmembrane</keyword>
<proteinExistence type="predicted"/>
<name>A0A6P6Y752_DERPT</name>
<dbReference type="PANTHER" id="PTHR21041">
    <property type="entry name" value="DENDRITIC CELL-SPECIFIC TRANSMEMBRANE PROTEIN"/>
    <property type="match status" value="1"/>
</dbReference>
<evidence type="ECO:0000256" key="3">
    <source>
        <dbReference type="ARBA" id="ARBA00022989"/>
    </source>
</evidence>
<feature type="transmembrane region" description="Helical" evidence="5">
    <location>
        <begin position="133"/>
        <end position="151"/>
    </location>
</feature>
<evidence type="ECO:0000256" key="2">
    <source>
        <dbReference type="ARBA" id="ARBA00022692"/>
    </source>
</evidence>
<evidence type="ECO:0000313" key="7">
    <source>
        <dbReference type="Proteomes" id="UP000515146"/>
    </source>
</evidence>
<dbReference type="Pfam" id="PF07782">
    <property type="entry name" value="DC_STAMP"/>
    <property type="match status" value="1"/>
</dbReference>
<dbReference type="GO" id="GO:0016020">
    <property type="term" value="C:membrane"/>
    <property type="evidence" value="ECO:0007669"/>
    <property type="project" value="UniProtKB-SubCell"/>
</dbReference>
<feature type="transmembrane region" description="Helical" evidence="5">
    <location>
        <begin position="106"/>
        <end position="127"/>
    </location>
</feature>
<keyword evidence="3 5" id="KW-1133">Transmembrane helix</keyword>
<comment type="subcellular location">
    <subcellularLocation>
        <location evidence="1">Membrane</location>
        <topology evidence="1">Multi-pass membrane protein</topology>
    </subcellularLocation>
</comment>
<dbReference type="Proteomes" id="UP000515146">
    <property type="component" value="Unplaced"/>
</dbReference>
<keyword evidence="4 5" id="KW-0472">Membrane</keyword>
<sequence length="728" mass="85948">MGAILSSFINVPLRVIRRLSIWYNIRKLKAIKVKKAKQRLIQQLEEKEKLGYVVPRDFDHDLDDGQKGRFDSYLDLLKYLFLRHQLRFLSALMKENTKENDIAKRLCLFWMGVSYTLIYFYVQVYVFEKFQSLTLLLVIVMGIVTIVLPQFSSKAQGFALILIPRSVMILLRGAILSTIGFQIHVVTRHNIEKNYKILTACIKCNIRKTGRFKAKAFTYGFRNSQGEKSFRFTFDNPFKAFLDWIRWYAQSIQNLLQRMKEFILKPIEKVAEWLVWIHSYVPIFSIPKLFIDNVAVPVKDFVVNLMKKIGREIASWFTVRLQSNYHYNWQSSQPNITIKSVIFDSLGEVYEKHSYLQYLISLVNYMVHFYVISVFALIFLPPLYYMYQFRRSREFDNFYITDKLIAYDEEMVAKGGLQSLFPLGLFEQFMYVRRTDPILTIEEMNAAVQSFGVDFALMFYCLMFILFDIMMYSVTAQVGKILSLIYDLLLPEQFPSILQFINRTKASGKNTFLDTETFVLEYRKFRLDIRKCLPSPSQIDWEPYRRLAVFFFLLLLWKYMRPYISRSRGAICAHLFPNTSHSRVVYLYNKIWFQRMIKDAMYTLMNIESNPAATRQYYARRKAMQQIEQERLNKAHGGFHFMDMLLAGANASPLLKCSRCHQAYEREEMLACPNERCLFILCEQCYRIVVNKKDVYCELCGEHLEEMGDEGVEISQVADSSLDEELDF</sequence>
<gene>
    <name evidence="8" type="primary">LOC113794887</name>
</gene>
<dbReference type="GeneID" id="113794887"/>
<dbReference type="KEGG" id="dpte:113794887"/>
<dbReference type="OrthoDB" id="9949280at2759"/>